<comment type="caution">
    <text evidence="1">The sequence shown here is derived from an EMBL/GenBank/DDBJ whole genome shotgun (WGS) entry which is preliminary data.</text>
</comment>
<organism evidence="1 2">
    <name type="scientific">Candidatus Alectryocaccomicrobium excrementavium</name>
    <dbReference type="NCBI Taxonomy" id="2840668"/>
    <lineage>
        <taxon>Bacteria</taxon>
        <taxon>Bacillati</taxon>
        <taxon>Bacillota</taxon>
        <taxon>Clostridia</taxon>
        <taxon>Candidatus Alectryocaccomicrobium</taxon>
    </lineage>
</organism>
<dbReference type="PROSITE" id="PS51257">
    <property type="entry name" value="PROKAR_LIPOPROTEIN"/>
    <property type="match status" value="1"/>
</dbReference>
<dbReference type="AlphaFoldDB" id="A0A9D1K744"/>
<dbReference type="InterPro" id="IPR043765">
    <property type="entry name" value="DUF5711"/>
</dbReference>
<gene>
    <name evidence="1" type="ORF">IAA84_11935</name>
</gene>
<reference evidence="1" key="1">
    <citation type="submission" date="2020-10" db="EMBL/GenBank/DDBJ databases">
        <authorList>
            <person name="Gilroy R."/>
        </authorList>
    </citation>
    <scope>NUCLEOTIDE SEQUENCE</scope>
    <source>
        <strain evidence="1">13766</strain>
    </source>
</reference>
<dbReference type="EMBL" id="DVJN01000224">
    <property type="protein sequence ID" value="HIS93715.1"/>
    <property type="molecule type" value="Genomic_DNA"/>
</dbReference>
<evidence type="ECO:0000313" key="1">
    <source>
        <dbReference type="EMBL" id="HIS93715.1"/>
    </source>
</evidence>
<evidence type="ECO:0000313" key="2">
    <source>
        <dbReference type="Proteomes" id="UP000824140"/>
    </source>
</evidence>
<dbReference type="Proteomes" id="UP000824140">
    <property type="component" value="Unassembled WGS sequence"/>
</dbReference>
<proteinExistence type="predicted"/>
<accession>A0A9D1K744</accession>
<dbReference type="Pfam" id="PF18975">
    <property type="entry name" value="DUF5711"/>
    <property type="match status" value="1"/>
</dbReference>
<name>A0A9D1K744_9FIRM</name>
<protein>
    <submittedName>
        <fullName evidence="1">Uncharacterized protein</fullName>
    </submittedName>
</protein>
<reference evidence="1" key="2">
    <citation type="journal article" date="2021" name="PeerJ">
        <title>Extensive microbial diversity within the chicken gut microbiome revealed by metagenomics and culture.</title>
        <authorList>
            <person name="Gilroy R."/>
            <person name="Ravi A."/>
            <person name="Getino M."/>
            <person name="Pursley I."/>
            <person name="Horton D.L."/>
            <person name="Alikhan N.F."/>
            <person name="Baker D."/>
            <person name="Gharbi K."/>
            <person name="Hall N."/>
            <person name="Watson M."/>
            <person name="Adriaenssens E.M."/>
            <person name="Foster-Nyarko E."/>
            <person name="Jarju S."/>
            <person name="Secka A."/>
            <person name="Antonio M."/>
            <person name="Oren A."/>
            <person name="Chaudhuri R.R."/>
            <person name="La Ragione R."/>
            <person name="Hildebrand F."/>
            <person name="Pallen M.J."/>
        </authorList>
    </citation>
    <scope>NUCLEOTIDE SEQUENCE</scope>
    <source>
        <strain evidence="1">13766</strain>
    </source>
</reference>
<sequence length="364" mass="39151">MENRAARTPWPVVLGIVLACVCLAVLLSWLITSAAHPSVGNATPLGIRASLDVDILDDGVIYYDGAMIGALDARGNLKWNYSAGTNAQYDVSQDGVATWTDTSLSFIQKDTGLTMYSGATTMPVLSATVGSRYAAAMLGEDETSAQLLIYELTGRLIDQVDLSGQIVMDFGFFSNGALLWVMTMDTSGSVPMSIITTYQPGKQTLGSVREIEEVVYRTLFQASQLRAVGTTYMKTYDYAGSEITSERKLVYGWYMEAVEENVSDPLMALVPVAQSDAMAQISDVKLIQSGRERLLRMPFPCDAIFCRDGTLYGFSGSVVMICRAGEARALAYSLPVVADNVIGVTTGNAAIVESAGEMYSIALP</sequence>